<dbReference type="EMBL" id="KI635732">
    <property type="protein sequence ID" value="ETB62129.1"/>
    <property type="molecule type" value="Genomic_DNA"/>
</dbReference>
<reference evidence="2 3" key="1">
    <citation type="submission" date="2013-11" db="EMBL/GenBank/DDBJ databases">
        <title>The Genome Sequence of Plasmodium yoelii 17X.</title>
        <authorList>
            <consortium name="The Broad Institute Genomics Platform"/>
            <consortium name="The Broad Institute Genome Sequencing Center for Infectious Disease"/>
            <person name="Neafsey D."/>
            <person name="Adams J."/>
            <person name="Walker B."/>
            <person name="Young S.K."/>
            <person name="Zeng Q."/>
            <person name="Gargeya S."/>
            <person name="Fitzgerald M."/>
            <person name="Haas B."/>
            <person name="Abouelleil A."/>
            <person name="Alvarado L."/>
            <person name="Chapman S.B."/>
            <person name="Gainer-Dewar J."/>
            <person name="Goldberg J."/>
            <person name="Griggs A."/>
            <person name="Gujja S."/>
            <person name="Hansen M."/>
            <person name="Howarth C."/>
            <person name="Imamovic A."/>
            <person name="Ireland A."/>
            <person name="Larimer J."/>
            <person name="McCowan C."/>
            <person name="Murphy C."/>
            <person name="Pearson M."/>
            <person name="Poon T.W."/>
            <person name="Priest M."/>
            <person name="Roberts A."/>
            <person name="Saif S."/>
            <person name="Shea T."/>
            <person name="Sykes S."/>
            <person name="Wortman J."/>
            <person name="Nusbaum C."/>
            <person name="Birren B."/>
        </authorList>
    </citation>
    <scope>NUCLEOTIDE SEQUENCE [LARGE SCALE GENOMIC DNA]</scope>
    <source>
        <strain evidence="2 3">17X</strain>
    </source>
</reference>
<organism evidence="2 3">
    <name type="scientific">Plasmodium yoelii 17X</name>
    <dbReference type="NCBI Taxonomy" id="1323249"/>
    <lineage>
        <taxon>Eukaryota</taxon>
        <taxon>Sar</taxon>
        <taxon>Alveolata</taxon>
        <taxon>Apicomplexa</taxon>
        <taxon>Aconoidasida</taxon>
        <taxon>Haemosporida</taxon>
        <taxon>Plasmodiidae</taxon>
        <taxon>Plasmodium</taxon>
        <taxon>Plasmodium (Vinckeia)</taxon>
    </lineage>
</organism>
<accession>V7PRU3</accession>
<feature type="chain" id="PRO_5004764417" description="PYST-C1-like N-terminal domain-containing protein" evidence="1">
    <location>
        <begin position="26"/>
        <end position="59"/>
    </location>
</feature>
<evidence type="ECO:0000313" key="3">
    <source>
        <dbReference type="Proteomes" id="UP000018538"/>
    </source>
</evidence>
<feature type="signal peptide" evidence="1">
    <location>
        <begin position="1"/>
        <end position="25"/>
    </location>
</feature>
<name>V7PRU3_PLAYE</name>
<sequence length="59" mass="6745">MNKGYIKIALTFLSLAGYTQNVAFASEHTSDVTIKANPAREKPLYEHIEKYLHIRRTPP</sequence>
<dbReference type="AlphaFoldDB" id="V7PRU3"/>
<evidence type="ECO:0000256" key="1">
    <source>
        <dbReference type="SAM" id="SignalP"/>
    </source>
</evidence>
<dbReference type="Proteomes" id="UP000018538">
    <property type="component" value="Unassembled WGS sequence"/>
</dbReference>
<evidence type="ECO:0000313" key="2">
    <source>
        <dbReference type="EMBL" id="ETB62129.1"/>
    </source>
</evidence>
<protein>
    <recommendedName>
        <fullName evidence="4">PYST-C1-like N-terminal domain-containing protein</fullName>
    </recommendedName>
</protein>
<evidence type="ECO:0008006" key="4">
    <source>
        <dbReference type="Google" id="ProtNLM"/>
    </source>
</evidence>
<proteinExistence type="predicted"/>
<keyword evidence="1" id="KW-0732">Signal</keyword>
<keyword evidence="3" id="KW-1185">Reference proteome</keyword>
<gene>
    <name evidence="2" type="ORF">YYC_01104</name>
</gene>